<feature type="domain" description="Peptidase M3A/M3B catalytic" evidence="14">
    <location>
        <begin position="130"/>
        <end position="528"/>
    </location>
</feature>
<name>A0A7R6PXP3_9BACT</name>
<dbReference type="InterPro" id="IPR001548">
    <property type="entry name" value="Peptidase_M2"/>
</dbReference>
<keyword evidence="1 13" id="KW-0645">Protease</keyword>
<evidence type="ECO:0000256" key="9">
    <source>
        <dbReference type="PIRSR" id="PIRSR601548-1"/>
    </source>
</evidence>
<evidence type="ECO:0000256" key="2">
    <source>
        <dbReference type="ARBA" id="ARBA00022723"/>
    </source>
</evidence>
<accession>A0A7R6PXP3</accession>
<evidence type="ECO:0000259" key="14">
    <source>
        <dbReference type="Pfam" id="PF01432"/>
    </source>
</evidence>
<evidence type="ECO:0000256" key="8">
    <source>
        <dbReference type="ARBA" id="ARBA00023180"/>
    </source>
</evidence>
<feature type="active site" description="Proton acceptor 2" evidence="11">
    <location>
        <position position="320"/>
    </location>
</feature>
<keyword evidence="4 13" id="KW-0378">Hydrolase</keyword>
<evidence type="ECO:0000256" key="7">
    <source>
        <dbReference type="ARBA" id="ARBA00023157"/>
    </source>
</evidence>
<evidence type="ECO:0000313" key="16">
    <source>
        <dbReference type="Proteomes" id="UP000595564"/>
    </source>
</evidence>
<evidence type="ECO:0000256" key="10">
    <source>
        <dbReference type="PIRSR" id="PIRSR601548-3"/>
    </source>
</evidence>
<keyword evidence="3" id="KW-0732">Signal</keyword>
<dbReference type="Gene3D" id="1.10.1370.30">
    <property type="match status" value="1"/>
</dbReference>
<feature type="active site" description="Proton donor 2" evidence="11">
    <location>
        <position position="448"/>
    </location>
</feature>
<feature type="binding site" evidence="12">
    <location>
        <position position="319"/>
    </location>
    <ligand>
        <name>Zn(2+)</name>
        <dbReference type="ChEBI" id="CHEBI:29105"/>
        <label>2</label>
        <note>catalytic</note>
    </ligand>
</feature>
<dbReference type="EC" id="3.4.15.1" evidence="15"/>
<proteinExistence type="inferred from homology"/>
<evidence type="ECO:0000256" key="1">
    <source>
        <dbReference type="ARBA" id="ARBA00022670"/>
    </source>
</evidence>
<keyword evidence="7" id="KW-1015">Disulfide bond</keyword>
<protein>
    <submittedName>
        <fullName evidence="15">Peptidyl-dipeptidase A</fullName>
        <ecNumber evidence="15">3.4.15.1</ecNumber>
    </submittedName>
</protein>
<dbReference type="GO" id="GO:0006508">
    <property type="term" value="P:proteolysis"/>
    <property type="evidence" value="ECO:0007669"/>
    <property type="project" value="UniProtKB-KW"/>
</dbReference>
<keyword evidence="6 13" id="KW-0482">Metalloprotease</keyword>
<evidence type="ECO:0000256" key="5">
    <source>
        <dbReference type="ARBA" id="ARBA00022833"/>
    </source>
</evidence>
<dbReference type="GO" id="GO:0046872">
    <property type="term" value="F:metal ion binding"/>
    <property type="evidence" value="ECO:0007669"/>
    <property type="project" value="UniProtKB-UniRule"/>
</dbReference>
<dbReference type="SUPFAM" id="SSF55486">
    <property type="entry name" value="Metalloproteases ('zincins'), catalytic domain"/>
    <property type="match status" value="1"/>
</dbReference>
<comment type="cofactor">
    <cofactor evidence="13">
        <name>Zn(2+)</name>
        <dbReference type="ChEBI" id="CHEBI:29105"/>
    </cofactor>
    <text evidence="13">Binds 1 zinc ion.</text>
</comment>
<feature type="active site" description="Proton donor 1" evidence="9">
    <location>
        <position position="448"/>
    </location>
</feature>
<evidence type="ECO:0000256" key="4">
    <source>
        <dbReference type="ARBA" id="ARBA00022801"/>
    </source>
</evidence>
<comment type="similarity">
    <text evidence="13">Belongs to the peptidase M3 family.</text>
</comment>
<evidence type="ECO:0000313" key="15">
    <source>
        <dbReference type="EMBL" id="BBB32645.1"/>
    </source>
</evidence>
<reference evidence="15 16" key="1">
    <citation type="journal article" date="2012" name="Extremophiles">
        <title>Thermotomaculum hydrothermale gen. nov., sp. nov., a novel heterotrophic thermophile within the phylum Acidobacteria from a deep-sea hydrothermal vent chimney in the Southern Okinawa Trough.</title>
        <authorList>
            <person name="Izumi H."/>
            <person name="Nunoura T."/>
            <person name="Miyazaki M."/>
            <person name="Mino S."/>
            <person name="Toki T."/>
            <person name="Takai K."/>
            <person name="Sako Y."/>
            <person name="Sawabe T."/>
            <person name="Nakagawa S."/>
        </authorList>
    </citation>
    <scope>NUCLEOTIDE SEQUENCE [LARGE SCALE GENOMIC DNA]</scope>
    <source>
        <strain evidence="15 16">AC55</strain>
    </source>
</reference>
<keyword evidence="5 10" id="KW-0862">Zinc</keyword>
<evidence type="ECO:0000256" key="6">
    <source>
        <dbReference type="ARBA" id="ARBA00023049"/>
    </source>
</evidence>
<keyword evidence="16" id="KW-1185">Reference proteome</keyword>
<evidence type="ECO:0000256" key="12">
    <source>
        <dbReference type="PIRSR" id="PIRSR601548-8"/>
    </source>
</evidence>
<sequence>MRLFIENYVKKVAPLVKKANLAYWEASVTGNPEKYKEAAKYEFEIAKLHSNREEFLKLREFLKEDIKDELLKRQIVLIYLSYAGKQGDPNLVKQIIDKQNEIEEKFNTFRAELNGKKVTDNELKEILRSEKKNMALRKEAWLASKQIGKVVAKDVLELAKLRNKLAKSLGYKDYFEMALKLQEQTPEEIIGLFDKLDNEISPEYQKVKADIDKMLARRYKISSKSIMPWHYEDPFFQEGISFDSVNLDKYYKGKDLANIAKDFYASIGLDVTDILERSSLYEKEGKMQHAFCTDIDREGDVRILTNIKDNESWMDTVLHELGHAVYDKYLDKNLPYVLREACHTFTTEAVAMLFGRQSKNPEFLKKYCGLSDREAKNIAPQLYKMQKFQQLVFSRWCQVVTRFEKEMYAHPEKGVDYFNNYWWQLKEKYQLIKKPKDRNNPDWAAKIHISAYPVYYHNYMLGELFASQMNFYIAKNIIHTDNIKQTFLGDNKEIGKYFIEKIFKPGARYRWDRFVKEATGDELNPKYYKLQFVD</sequence>
<feature type="binding site" evidence="10">
    <location>
        <position position="319"/>
    </location>
    <ligand>
        <name>Zn(2+)</name>
        <dbReference type="ChEBI" id="CHEBI:29105"/>
        <label>1</label>
        <note>catalytic</note>
    </ligand>
</feature>
<evidence type="ECO:0000256" key="3">
    <source>
        <dbReference type="ARBA" id="ARBA00022729"/>
    </source>
</evidence>
<gene>
    <name evidence="15" type="ORF">TTHT_1108</name>
</gene>
<dbReference type="PANTHER" id="PTHR10514:SF27">
    <property type="entry name" value="ANGIOTENSIN-CONVERTING ENZYME"/>
    <property type="match status" value="1"/>
</dbReference>
<keyword evidence="15" id="KW-0121">Carboxypeptidase</keyword>
<dbReference type="GO" id="GO:0004180">
    <property type="term" value="F:carboxypeptidase activity"/>
    <property type="evidence" value="ECO:0007669"/>
    <property type="project" value="UniProtKB-KW"/>
</dbReference>
<feature type="binding site" evidence="12">
    <location>
        <position position="323"/>
    </location>
    <ligand>
        <name>Zn(2+)</name>
        <dbReference type="ChEBI" id="CHEBI:29105"/>
        <label>2</label>
        <note>catalytic</note>
    </ligand>
</feature>
<evidence type="ECO:0000256" key="13">
    <source>
        <dbReference type="RuleBase" id="RU003435"/>
    </source>
</evidence>
<dbReference type="GO" id="GO:0016020">
    <property type="term" value="C:membrane"/>
    <property type="evidence" value="ECO:0007669"/>
    <property type="project" value="InterPro"/>
</dbReference>
<feature type="binding site" evidence="10">
    <location>
        <position position="323"/>
    </location>
    <ligand>
        <name>Zn(2+)</name>
        <dbReference type="ChEBI" id="CHEBI:29105"/>
        <label>1</label>
        <note>catalytic</note>
    </ligand>
</feature>
<keyword evidence="2 10" id="KW-0479">Metal-binding</keyword>
<organism evidence="15 16">
    <name type="scientific">Thermotomaculum hydrothermale</name>
    <dbReference type="NCBI Taxonomy" id="981385"/>
    <lineage>
        <taxon>Bacteria</taxon>
        <taxon>Pseudomonadati</taxon>
        <taxon>Acidobacteriota</taxon>
        <taxon>Holophagae</taxon>
        <taxon>Thermotomaculales</taxon>
        <taxon>Thermotomaculaceae</taxon>
        <taxon>Thermotomaculum</taxon>
    </lineage>
</organism>
<evidence type="ECO:0000256" key="11">
    <source>
        <dbReference type="PIRSR" id="PIRSR601548-6"/>
    </source>
</evidence>
<dbReference type="Proteomes" id="UP000595564">
    <property type="component" value="Chromosome"/>
</dbReference>
<dbReference type="Pfam" id="PF01432">
    <property type="entry name" value="Peptidase_M3"/>
    <property type="match status" value="1"/>
</dbReference>
<dbReference type="InterPro" id="IPR001567">
    <property type="entry name" value="Pept_M3A_M3B_dom"/>
</dbReference>
<dbReference type="EMBL" id="AP017470">
    <property type="protein sequence ID" value="BBB32645.1"/>
    <property type="molecule type" value="Genomic_DNA"/>
</dbReference>
<feature type="binding site" evidence="12">
    <location>
        <position position="348"/>
    </location>
    <ligand>
        <name>Zn(2+)</name>
        <dbReference type="ChEBI" id="CHEBI:29105"/>
        <label>2</label>
        <note>catalytic</note>
    </ligand>
</feature>
<dbReference type="PANTHER" id="PTHR10514">
    <property type="entry name" value="ANGIOTENSIN-CONVERTING ENZYME"/>
    <property type="match status" value="1"/>
</dbReference>
<dbReference type="GO" id="GO:0004222">
    <property type="term" value="F:metalloendopeptidase activity"/>
    <property type="evidence" value="ECO:0007669"/>
    <property type="project" value="InterPro"/>
</dbReference>
<dbReference type="GO" id="GO:0008241">
    <property type="term" value="F:peptidyl-dipeptidase activity"/>
    <property type="evidence" value="ECO:0007669"/>
    <property type="project" value="UniProtKB-EC"/>
</dbReference>
<feature type="binding site" evidence="10">
    <location>
        <position position="348"/>
    </location>
    <ligand>
        <name>Zn(2+)</name>
        <dbReference type="ChEBI" id="CHEBI:29105"/>
        <label>1</label>
        <note>catalytic</note>
    </ligand>
</feature>
<feature type="active site" description="Proton acceptor 1" evidence="9">
    <location>
        <position position="320"/>
    </location>
</feature>
<dbReference type="KEGG" id="thyd:TTHT_1108"/>
<dbReference type="AlphaFoldDB" id="A0A7R6PXP3"/>
<keyword evidence="8" id="KW-0325">Glycoprotein</keyword>